<evidence type="ECO:0000256" key="1">
    <source>
        <dbReference type="SAM" id="SignalP"/>
    </source>
</evidence>
<dbReference type="EMBL" id="JTDY01001247">
    <property type="protein sequence ID" value="KOB74414.1"/>
    <property type="molecule type" value="Genomic_DNA"/>
</dbReference>
<proteinExistence type="predicted"/>
<evidence type="ECO:0000313" key="3">
    <source>
        <dbReference type="Proteomes" id="UP000037510"/>
    </source>
</evidence>
<reference evidence="2 3" key="1">
    <citation type="journal article" date="2015" name="Genome Biol. Evol.">
        <title>The genome of winter moth (Operophtera brumata) provides a genomic perspective on sexual dimorphism and phenology.</title>
        <authorList>
            <person name="Derks M.F."/>
            <person name="Smit S."/>
            <person name="Salis L."/>
            <person name="Schijlen E."/>
            <person name="Bossers A."/>
            <person name="Mateman C."/>
            <person name="Pijl A.S."/>
            <person name="de Ridder D."/>
            <person name="Groenen M.A."/>
            <person name="Visser M.E."/>
            <person name="Megens H.J."/>
        </authorList>
    </citation>
    <scope>NUCLEOTIDE SEQUENCE [LARGE SCALE GENOMIC DNA]</scope>
    <source>
        <strain evidence="2">WM2013NL</strain>
        <tissue evidence="2">Head and thorax</tissue>
    </source>
</reference>
<sequence length="106" mass="12216">MNVQTFILFIVLTYASGQDRQIIPTLNPGCKTCTDENPLVYIKANSTQDAIHQIWDFTRGIPTVIYMIASSNSTLNITWNETRVTWNETRSMPSMFKLSERPSYMF</sequence>
<dbReference type="Pfam" id="PF15065">
    <property type="entry name" value="NCU-G1"/>
    <property type="match status" value="1"/>
</dbReference>
<keyword evidence="3" id="KW-1185">Reference proteome</keyword>
<protein>
    <submittedName>
        <fullName evidence="2">Lysosomal protein NCU-G1-B</fullName>
    </submittedName>
</protein>
<feature type="chain" id="PRO_5005573332" evidence="1">
    <location>
        <begin position="18"/>
        <end position="106"/>
    </location>
</feature>
<dbReference type="Proteomes" id="UP000037510">
    <property type="component" value="Unassembled WGS sequence"/>
</dbReference>
<accession>A0A0L7LGA2</accession>
<keyword evidence="1" id="KW-0732">Signal</keyword>
<dbReference type="AlphaFoldDB" id="A0A0L7LGA2"/>
<name>A0A0L7LGA2_OPEBR</name>
<gene>
    <name evidence="2" type="ORF">OBRU01_09224</name>
</gene>
<feature type="signal peptide" evidence="1">
    <location>
        <begin position="1"/>
        <end position="17"/>
    </location>
</feature>
<organism evidence="2 3">
    <name type="scientific">Operophtera brumata</name>
    <name type="common">Winter moth</name>
    <name type="synonym">Phalaena brumata</name>
    <dbReference type="NCBI Taxonomy" id="104452"/>
    <lineage>
        <taxon>Eukaryota</taxon>
        <taxon>Metazoa</taxon>
        <taxon>Ecdysozoa</taxon>
        <taxon>Arthropoda</taxon>
        <taxon>Hexapoda</taxon>
        <taxon>Insecta</taxon>
        <taxon>Pterygota</taxon>
        <taxon>Neoptera</taxon>
        <taxon>Endopterygota</taxon>
        <taxon>Lepidoptera</taxon>
        <taxon>Glossata</taxon>
        <taxon>Ditrysia</taxon>
        <taxon>Geometroidea</taxon>
        <taxon>Geometridae</taxon>
        <taxon>Larentiinae</taxon>
        <taxon>Operophtera</taxon>
    </lineage>
</organism>
<dbReference type="InterPro" id="IPR029382">
    <property type="entry name" value="NCU-G1"/>
</dbReference>
<evidence type="ECO:0000313" key="2">
    <source>
        <dbReference type="EMBL" id="KOB74414.1"/>
    </source>
</evidence>
<comment type="caution">
    <text evidence="2">The sequence shown here is derived from an EMBL/GenBank/DDBJ whole genome shotgun (WGS) entry which is preliminary data.</text>
</comment>